<sequence length="203" mass="22809">MPAYKLYYFNGRGRAEISRLILAAAGVKYEDVRINDWPRTKSDAPIGQLPYIEIDGQKLPQSLSIARFLAREHNLAGKNNLEAAKADAIVDTCIDLMTGFYQKVFLVTDLGAKEVALKKFLADDAVKGLKNVENLAKQFGTKGFSVGNCLTWADLFIHEITFSLMNYQGDLLDNFQVLRQIRDAVESNENIAEYLKNRPVTPF</sequence>
<dbReference type="SFLD" id="SFLDG00363">
    <property type="entry name" value="AMPS_(cytGST):_Alpha-__Mu-__Pi"/>
    <property type="match status" value="1"/>
</dbReference>
<dbReference type="PANTHER" id="PTHR11571:SF224">
    <property type="entry name" value="HEMATOPOIETIC PROSTAGLANDIN D SYNTHASE"/>
    <property type="match status" value="1"/>
</dbReference>
<comment type="catalytic activity">
    <reaction evidence="3">
        <text>RX + glutathione = an S-substituted glutathione + a halide anion + H(+)</text>
        <dbReference type="Rhea" id="RHEA:16437"/>
        <dbReference type="ChEBI" id="CHEBI:15378"/>
        <dbReference type="ChEBI" id="CHEBI:16042"/>
        <dbReference type="ChEBI" id="CHEBI:17792"/>
        <dbReference type="ChEBI" id="CHEBI:57925"/>
        <dbReference type="ChEBI" id="CHEBI:90779"/>
        <dbReference type="EC" id="2.5.1.18"/>
    </reaction>
</comment>
<feature type="domain" description="GST N-terminal" evidence="5">
    <location>
        <begin position="2"/>
        <end position="77"/>
    </location>
</feature>
<feature type="domain" description="GST C-terminal" evidence="6">
    <location>
        <begin position="79"/>
        <end position="203"/>
    </location>
</feature>
<dbReference type="InterPro" id="IPR036282">
    <property type="entry name" value="Glutathione-S-Trfase_C_sf"/>
</dbReference>
<evidence type="ECO:0000259" key="5">
    <source>
        <dbReference type="PROSITE" id="PS50404"/>
    </source>
</evidence>
<dbReference type="InterPro" id="IPR010987">
    <property type="entry name" value="Glutathione-S-Trfase_C-like"/>
</dbReference>
<keyword evidence="2 7" id="KW-0808">Transferase</keyword>
<dbReference type="InterPro" id="IPR036249">
    <property type="entry name" value="Thioredoxin-like_sf"/>
</dbReference>
<dbReference type="GO" id="GO:0004364">
    <property type="term" value="F:glutathione transferase activity"/>
    <property type="evidence" value="ECO:0007669"/>
    <property type="project" value="UniProtKB-EC"/>
</dbReference>
<dbReference type="Gene3D" id="1.20.1050.130">
    <property type="match status" value="1"/>
</dbReference>
<dbReference type="CDD" id="cd03039">
    <property type="entry name" value="GST_N_Sigma_like"/>
    <property type="match status" value="1"/>
</dbReference>
<dbReference type="GO" id="GO:0006749">
    <property type="term" value="P:glutathione metabolic process"/>
    <property type="evidence" value="ECO:0007669"/>
    <property type="project" value="TreeGrafter"/>
</dbReference>
<organism evidence="7">
    <name type="scientific">Brachionus plicatilis</name>
    <name type="common">Marine rotifer</name>
    <name type="synonym">Brachionus muelleri</name>
    <dbReference type="NCBI Taxonomy" id="10195"/>
    <lineage>
        <taxon>Eukaryota</taxon>
        <taxon>Metazoa</taxon>
        <taxon>Spiralia</taxon>
        <taxon>Gnathifera</taxon>
        <taxon>Rotifera</taxon>
        <taxon>Eurotatoria</taxon>
        <taxon>Monogononta</taxon>
        <taxon>Pseudotrocha</taxon>
        <taxon>Ploima</taxon>
        <taxon>Brachionidae</taxon>
        <taxon>Brachionus</taxon>
    </lineage>
</organism>
<dbReference type="SUPFAM" id="SSF52833">
    <property type="entry name" value="Thioredoxin-like"/>
    <property type="match status" value="1"/>
</dbReference>
<dbReference type="PANTHER" id="PTHR11571">
    <property type="entry name" value="GLUTATHIONE S-TRANSFERASE"/>
    <property type="match status" value="1"/>
</dbReference>
<evidence type="ECO:0000259" key="6">
    <source>
        <dbReference type="PROSITE" id="PS50405"/>
    </source>
</evidence>
<dbReference type="Pfam" id="PF14497">
    <property type="entry name" value="GST_C_3"/>
    <property type="match status" value="1"/>
</dbReference>
<reference evidence="7" key="1">
    <citation type="journal article" date="2018" name="Comp. Biochem. Physiol. Part D Genomics Proteomics">
        <title>Genome-wide identification of the entire 90 glutathione S-transferase (GST) subfamily genes in four rotifer Brachionus species and transcriptional modulation in response to endocrine disrupting chemicals.</title>
        <authorList>
            <person name="Park J.C."/>
            <person name="Kim D.H."/>
            <person name="Lee M.C."/>
            <person name="Han J."/>
            <person name="Kim H.J."/>
            <person name="Hagiwara A."/>
            <person name="Hwang U.K."/>
            <person name="Park H.G."/>
            <person name="Lee J.S."/>
        </authorList>
    </citation>
    <scope>NUCLEOTIDE SEQUENCE</scope>
</reference>
<evidence type="ECO:0000256" key="2">
    <source>
        <dbReference type="ARBA" id="ARBA00022679"/>
    </source>
</evidence>
<dbReference type="FunFam" id="3.40.30.10:FF:000035">
    <property type="entry name" value="hematopoietic prostaglandin D synthase"/>
    <property type="match status" value="1"/>
</dbReference>
<dbReference type="InterPro" id="IPR040079">
    <property type="entry name" value="Glutathione_S-Trfase"/>
</dbReference>
<reference evidence="7" key="2">
    <citation type="submission" date="2018-04" db="EMBL/GenBank/DDBJ databases">
        <authorList>
            <person name="Lee J.-S."/>
        </authorList>
    </citation>
    <scope>NUCLEOTIDE SEQUENCE</scope>
</reference>
<evidence type="ECO:0000256" key="1">
    <source>
        <dbReference type="ARBA" id="ARBA00012452"/>
    </source>
</evidence>
<evidence type="ECO:0000256" key="3">
    <source>
        <dbReference type="ARBA" id="ARBA00047960"/>
    </source>
</evidence>
<dbReference type="PROSITE" id="PS50405">
    <property type="entry name" value="GST_CTER"/>
    <property type="match status" value="1"/>
</dbReference>
<dbReference type="SUPFAM" id="SSF47616">
    <property type="entry name" value="GST C-terminal domain-like"/>
    <property type="match status" value="1"/>
</dbReference>
<dbReference type="Pfam" id="PF02798">
    <property type="entry name" value="GST_N"/>
    <property type="match status" value="1"/>
</dbReference>
<dbReference type="AlphaFoldDB" id="A0A3G2JSH5"/>
<proteinExistence type="evidence at transcript level"/>
<protein>
    <recommendedName>
        <fullName evidence="1">glutathione transferase</fullName>
        <ecNumber evidence="1">2.5.1.18</ecNumber>
    </recommendedName>
</protein>
<dbReference type="InterPro" id="IPR004045">
    <property type="entry name" value="Glutathione_S-Trfase_N"/>
</dbReference>
<dbReference type="SFLD" id="SFLDG01205">
    <property type="entry name" value="AMPS.1"/>
    <property type="match status" value="1"/>
</dbReference>
<accession>A0A3G2JSH5</accession>
<evidence type="ECO:0000256" key="4">
    <source>
        <dbReference type="ARBA" id="ARBA00049616"/>
    </source>
</evidence>
<dbReference type="SFLD" id="SFLDS00019">
    <property type="entry name" value="Glutathione_Transferase_(cytos"/>
    <property type="match status" value="1"/>
</dbReference>
<dbReference type="EMBL" id="MH189361">
    <property type="protein sequence ID" value="AYN44529.1"/>
    <property type="molecule type" value="mRNA"/>
</dbReference>
<name>A0A3G2JSH5_BRAPC</name>
<dbReference type="InterPro" id="IPR004046">
    <property type="entry name" value="GST_C"/>
</dbReference>
<dbReference type="PROSITE" id="PS50404">
    <property type="entry name" value="GST_NTER"/>
    <property type="match status" value="1"/>
</dbReference>
<comment type="function">
    <text evidence="4">S-crystallins are structural components of squids and octopi eye lens. Contains relatively little if any GST activity.</text>
</comment>
<dbReference type="FunFam" id="1.20.1050.10:FF:000030">
    <property type="entry name" value="Glutathione S-transferase S1"/>
    <property type="match status" value="1"/>
</dbReference>
<dbReference type="EC" id="2.5.1.18" evidence="1"/>
<evidence type="ECO:0000313" key="7">
    <source>
        <dbReference type="EMBL" id="AYN44529.1"/>
    </source>
</evidence>
<dbReference type="InterPro" id="IPR050213">
    <property type="entry name" value="GST_superfamily"/>
</dbReference>